<organism evidence="2 3">
    <name type="scientific">Microbacterium rhizomatis</name>
    <dbReference type="NCBI Taxonomy" id="1631477"/>
    <lineage>
        <taxon>Bacteria</taxon>
        <taxon>Bacillati</taxon>
        <taxon>Actinomycetota</taxon>
        <taxon>Actinomycetes</taxon>
        <taxon>Micrococcales</taxon>
        <taxon>Microbacteriaceae</taxon>
        <taxon>Microbacterium</taxon>
    </lineage>
</organism>
<dbReference type="RefSeq" id="WP_150448799.1">
    <property type="nucleotide sequence ID" value="NZ_VYSA01000002.1"/>
</dbReference>
<dbReference type="InterPro" id="IPR050266">
    <property type="entry name" value="AB_hydrolase_sf"/>
</dbReference>
<dbReference type="Gene3D" id="3.40.50.1820">
    <property type="entry name" value="alpha/beta hydrolase"/>
    <property type="match status" value="1"/>
</dbReference>
<reference evidence="3" key="1">
    <citation type="submission" date="2019-09" db="EMBL/GenBank/DDBJ databases">
        <title>Mumia zhuanghuii sp. nov. isolated from the intestinal contents of plateau pika (Ochotona curzoniae) in the Qinghai-Tibet plateau of China.</title>
        <authorList>
            <person name="Tian Z."/>
        </authorList>
    </citation>
    <scope>NUCLEOTIDE SEQUENCE [LARGE SCALE GENOMIC DNA]</scope>
    <source>
        <strain evidence="3">JCM 30598</strain>
    </source>
</reference>
<dbReference type="GO" id="GO:0016020">
    <property type="term" value="C:membrane"/>
    <property type="evidence" value="ECO:0007669"/>
    <property type="project" value="TreeGrafter"/>
</dbReference>
<dbReference type="Proteomes" id="UP000325827">
    <property type="component" value="Unassembled WGS sequence"/>
</dbReference>
<keyword evidence="3" id="KW-1185">Reference proteome</keyword>
<dbReference type="EMBL" id="VYSA01000002">
    <property type="protein sequence ID" value="KAA9107764.1"/>
    <property type="molecule type" value="Genomic_DNA"/>
</dbReference>
<dbReference type="InterPro" id="IPR029058">
    <property type="entry name" value="AB_hydrolase_fold"/>
</dbReference>
<dbReference type="Pfam" id="PF12697">
    <property type="entry name" value="Abhydrolase_6"/>
    <property type="match status" value="1"/>
</dbReference>
<keyword evidence="2" id="KW-0378">Hydrolase</keyword>
<gene>
    <name evidence="2" type="ORF">F6B43_10010</name>
</gene>
<evidence type="ECO:0000313" key="3">
    <source>
        <dbReference type="Proteomes" id="UP000325827"/>
    </source>
</evidence>
<proteinExistence type="predicted"/>
<evidence type="ECO:0000313" key="2">
    <source>
        <dbReference type="EMBL" id="KAA9107764.1"/>
    </source>
</evidence>
<dbReference type="SUPFAM" id="SSF53474">
    <property type="entry name" value="alpha/beta-Hydrolases"/>
    <property type="match status" value="1"/>
</dbReference>
<evidence type="ECO:0000259" key="1">
    <source>
        <dbReference type="Pfam" id="PF12697"/>
    </source>
</evidence>
<dbReference type="InterPro" id="IPR000639">
    <property type="entry name" value="Epox_hydrolase-like"/>
</dbReference>
<protein>
    <submittedName>
        <fullName evidence="2">Alpha/beta hydrolase</fullName>
    </submittedName>
</protein>
<dbReference type="PANTHER" id="PTHR43798:SF33">
    <property type="entry name" value="HYDROLASE, PUTATIVE (AFU_ORTHOLOGUE AFUA_2G14860)-RELATED"/>
    <property type="match status" value="1"/>
</dbReference>
<dbReference type="GO" id="GO:0016787">
    <property type="term" value="F:hydrolase activity"/>
    <property type="evidence" value="ECO:0007669"/>
    <property type="project" value="UniProtKB-KW"/>
</dbReference>
<dbReference type="OrthoDB" id="27092at2"/>
<dbReference type="PRINTS" id="PR00412">
    <property type="entry name" value="EPOXHYDRLASE"/>
</dbReference>
<name>A0A5J5J1A2_9MICO</name>
<sequence>MPTSRRSPALTDHERSLGLRRATVPTRVGRIVVRAGRRTPDTTTATILLHGAAGSWTTWTPLLAASDRTGSPLGDVIIPDLPGWGESGDLPSTASVRDVSEAIIDVARALGYTSWRVVGHSLGGFVALDLAAAAPAATLSVALISPSGAGVIDAVRRPVRGGLRLAPFAGMLLTMRLFALLGRPGRAVVRLLNRVGALRHLSAPLFAHPSTVHSSVIDALAAEVRPSAFARAAALAGTYDTSTWRRITCPVGAVRGVVDVFAGAADAATFAAFIPGFHEVALDDAGHFAQVERPAAVLAVISALAGMRRQAPASAADAASLPARDLISM</sequence>
<dbReference type="PANTHER" id="PTHR43798">
    <property type="entry name" value="MONOACYLGLYCEROL LIPASE"/>
    <property type="match status" value="1"/>
</dbReference>
<feature type="domain" description="AB hydrolase-1" evidence="1">
    <location>
        <begin position="47"/>
        <end position="299"/>
    </location>
</feature>
<dbReference type="AlphaFoldDB" id="A0A5J5J1A2"/>
<comment type="caution">
    <text evidence="2">The sequence shown here is derived from an EMBL/GenBank/DDBJ whole genome shotgun (WGS) entry which is preliminary data.</text>
</comment>
<dbReference type="InterPro" id="IPR000073">
    <property type="entry name" value="AB_hydrolase_1"/>
</dbReference>
<accession>A0A5J5J1A2</accession>